<accession>A0A371E0I5</accession>
<keyword evidence="3" id="KW-1185">Reference proteome</keyword>
<dbReference type="Proteomes" id="UP000257109">
    <property type="component" value="Unassembled WGS sequence"/>
</dbReference>
<proteinExistence type="predicted"/>
<protein>
    <submittedName>
        <fullName evidence="2">Uncharacterized protein</fullName>
    </submittedName>
</protein>
<gene>
    <name evidence="2" type="ORF">CR513_62393</name>
</gene>
<evidence type="ECO:0000313" key="3">
    <source>
        <dbReference type="Proteomes" id="UP000257109"/>
    </source>
</evidence>
<feature type="region of interest" description="Disordered" evidence="1">
    <location>
        <begin position="1"/>
        <end position="61"/>
    </location>
</feature>
<dbReference type="AlphaFoldDB" id="A0A371E0I5"/>
<name>A0A371E0I5_MUCPR</name>
<sequence>MVAMAKEEEKVVKMNTRPKNKRNATVIPPPRKSVSASSDMDPTDTATRRKKNKRIYATMDQ</sequence>
<evidence type="ECO:0000313" key="2">
    <source>
        <dbReference type="EMBL" id="RDX58300.1"/>
    </source>
</evidence>
<feature type="non-terminal residue" evidence="2">
    <location>
        <position position="1"/>
    </location>
</feature>
<dbReference type="EMBL" id="QJKJ01017638">
    <property type="protein sequence ID" value="RDX58300.1"/>
    <property type="molecule type" value="Genomic_DNA"/>
</dbReference>
<reference evidence="2" key="1">
    <citation type="submission" date="2018-05" db="EMBL/GenBank/DDBJ databases">
        <title>Draft genome of Mucuna pruriens seed.</title>
        <authorList>
            <person name="Nnadi N.E."/>
            <person name="Vos R."/>
            <person name="Hasami M.H."/>
            <person name="Devisetty U.K."/>
            <person name="Aguiy J.C."/>
        </authorList>
    </citation>
    <scope>NUCLEOTIDE SEQUENCE [LARGE SCALE GENOMIC DNA]</scope>
    <source>
        <strain evidence="2">JCA_2017</strain>
    </source>
</reference>
<comment type="caution">
    <text evidence="2">The sequence shown here is derived from an EMBL/GenBank/DDBJ whole genome shotgun (WGS) entry which is preliminary data.</text>
</comment>
<evidence type="ECO:0000256" key="1">
    <source>
        <dbReference type="SAM" id="MobiDB-lite"/>
    </source>
</evidence>
<feature type="compositionally biased region" description="Basic and acidic residues" evidence="1">
    <location>
        <begin position="1"/>
        <end position="12"/>
    </location>
</feature>
<organism evidence="2 3">
    <name type="scientific">Mucuna pruriens</name>
    <name type="common">Velvet bean</name>
    <name type="synonym">Dolichos pruriens</name>
    <dbReference type="NCBI Taxonomy" id="157652"/>
    <lineage>
        <taxon>Eukaryota</taxon>
        <taxon>Viridiplantae</taxon>
        <taxon>Streptophyta</taxon>
        <taxon>Embryophyta</taxon>
        <taxon>Tracheophyta</taxon>
        <taxon>Spermatophyta</taxon>
        <taxon>Magnoliopsida</taxon>
        <taxon>eudicotyledons</taxon>
        <taxon>Gunneridae</taxon>
        <taxon>Pentapetalae</taxon>
        <taxon>rosids</taxon>
        <taxon>fabids</taxon>
        <taxon>Fabales</taxon>
        <taxon>Fabaceae</taxon>
        <taxon>Papilionoideae</taxon>
        <taxon>50 kb inversion clade</taxon>
        <taxon>NPAAA clade</taxon>
        <taxon>indigoferoid/millettioid clade</taxon>
        <taxon>Phaseoleae</taxon>
        <taxon>Mucuna</taxon>
    </lineage>
</organism>